<evidence type="ECO:0000313" key="3">
    <source>
        <dbReference type="Proteomes" id="UP000739538"/>
    </source>
</evidence>
<organism evidence="2 3">
    <name type="scientific">Eiseniibacteriota bacterium</name>
    <dbReference type="NCBI Taxonomy" id="2212470"/>
    <lineage>
        <taxon>Bacteria</taxon>
        <taxon>Candidatus Eiseniibacteriota</taxon>
    </lineage>
</organism>
<dbReference type="EMBL" id="JAGQHS010000278">
    <property type="protein sequence ID" value="MCA9759171.1"/>
    <property type="molecule type" value="Genomic_DNA"/>
</dbReference>
<evidence type="ECO:0000256" key="1">
    <source>
        <dbReference type="SAM" id="MobiDB-lite"/>
    </source>
</evidence>
<feature type="non-terminal residue" evidence="2">
    <location>
        <position position="311"/>
    </location>
</feature>
<reference evidence="2" key="1">
    <citation type="submission" date="2020-04" db="EMBL/GenBank/DDBJ databases">
        <authorList>
            <person name="Zhang T."/>
        </authorList>
    </citation>
    <scope>NUCLEOTIDE SEQUENCE</scope>
    <source>
        <strain evidence="2">HKST-UBA02</strain>
    </source>
</reference>
<sequence>MRTDSTFWSLRPGPSEAGLAPSTVTPPAAPTEAGPNAVPGSPATARTLAPAREQDRIDGFGVLPPAIESTLTEVESLAKNRDEFHQRMSVAFGERAGWDVVERLRNRILSGDRSWVPASAFVSRSDLRGAEAAYAASSGSILLAEDLAKDGKAAKRAFAEELGHHLDHLLGPGDARGDEGEIFARVLAGDSFAPGELGRLRSENDHGVVRVDGRPTEVEFFFKKAFKKISGVVEKGVKGITDVIDKGADAIGGVIDGGLHAVGKFVSPILKPVVGVLDRIAPYIAFLPGIGTSLVTAYMGVKTALAVLQGR</sequence>
<dbReference type="AlphaFoldDB" id="A0A956SGB7"/>
<evidence type="ECO:0000313" key="2">
    <source>
        <dbReference type="EMBL" id="MCA9759171.1"/>
    </source>
</evidence>
<gene>
    <name evidence="2" type="ORF">KDA27_25480</name>
</gene>
<name>A0A956SGB7_UNCEI</name>
<feature type="region of interest" description="Disordered" evidence="1">
    <location>
        <begin position="1"/>
        <end position="44"/>
    </location>
</feature>
<comment type="caution">
    <text evidence="2">The sequence shown here is derived from an EMBL/GenBank/DDBJ whole genome shotgun (WGS) entry which is preliminary data.</text>
</comment>
<proteinExistence type="predicted"/>
<dbReference type="Proteomes" id="UP000739538">
    <property type="component" value="Unassembled WGS sequence"/>
</dbReference>
<feature type="compositionally biased region" description="Low complexity" evidence="1">
    <location>
        <begin position="20"/>
        <end position="37"/>
    </location>
</feature>
<protein>
    <submittedName>
        <fullName evidence="2">Uncharacterized protein</fullName>
    </submittedName>
</protein>
<reference evidence="2" key="2">
    <citation type="journal article" date="2021" name="Microbiome">
        <title>Successional dynamics and alternative stable states in a saline activated sludge microbial community over 9 years.</title>
        <authorList>
            <person name="Wang Y."/>
            <person name="Ye J."/>
            <person name="Ju F."/>
            <person name="Liu L."/>
            <person name="Boyd J.A."/>
            <person name="Deng Y."/>
            <person name="Parks D.H."/>
            <person name="Jiang X."/>
            <person name="Yin X."/>
            <person name="Woodcroft B.J."/>
            <person name="Tyson G.W."/>
            <person name="Hugenholtz P."/>
            <person name="Polz M.F."/>
            <person name="Zhang T."/>
        </authorList>
    </citation>
    <scope>NUCLEOTIDE SEQUENCE</scope>
    <source>
        <strain evidence="2">HKST-UBA02</strain>
    </source>
</reference>
<accession>A0A956SGB7</accession>